<feature type="transmembrane region" description="Helical" evidence="2">
    <location>
        <begin position="24"/>
        <end position="45"/>
    </location>
</feature>
<feature type="compositionally biased region" description="Polar residues" evidence="1">
    <location>
        <begin position="420"/>
        <end position="442"/>
    </location>
</feature>
<feature type="transmembrane region" description="Helical" evidence="2">
    <location>
        <begin position="57"/>
        <end position="75"/>
    </location>
</feature>
<evidence type="ECO:0000313" key="4">
    <source>
        <dbReference type="Proteomes" id="UP000294003"/>
    </source>
</evidence>
<evidence type="ECO:0000256" key="2">
    <source>
        <dbReference type="SAM" id="Phobius"/>
    </source>
</evidence>
<sequence length="455" mass="49139">MLGYYVRVAACVFASKRKWLRDPCLAAALVLPATAAVHSIVLTAAHVDGAVDMDVYGAFQLCSIGVLAAPVTVQFSRTYVFDPARHLMFLWSSLLFIDSTSNIYVIPSPFYLSFGTGVLLAAACCIPAVFSLVCMWNKILEINWKKKSTTDADDKYIEGTNGATIGGMNGVNSVIRRFLSVIEVPMFGAGVLAIVIMGELNFWSTPVRYQTERITGIGQWGPIVGTLLAALRSLYVVLASYVNNLQDPESGGPAQGTLIATTPPPIASSRSSYTRPGSIISQNRDSGDRISINSHFRPDTTPGHQQTWVSRDAGYRRKVAKSLLKINSYFETAAPGRFDVSEFRRGKANGFPEVPGEGYRNPTLRLTKKQYKQNRDAENREAEKWMPGLSRQHSGSTPSPAPAPNLVQVYSSPAIVLSSDAGTTWSNDMPDSNESSTGSSSAPLAPTPGLSGPGE</sequence>
<proteinExistence type="predicted"/>
<keyword evidence="2" id="KW-1133">Transmembrane helix</keyword>
<comment type="caution">
    <text evidence="3">The sequence shown here is derived from an EMBL/GenBank/DDBJ whole genome shotgun (WGS) entry which is preliminary data.</text>
</comment>
<keyword evidence="2" id="KW-0812">Transmembrane</keyword>
<feature type="transmembrane region" description="Helical" evidence="2">
    <location>
        <begin position="178"/>
        <end position="197"/>
    </location>
</feature>
<keyword evidence="4" id="KW-1185">Reference proteome</keyword>
<organism evidence="3 4">
    <name type="scientific">Monosporascus cannonballus</name>
    <dbReference type="NCBI Taxonomy" id="155416"/>
    <lineage>
        <taxon>Eukaryota</taxon>
        <taxon>Fungi</taxon>
        <taxon>Dikarya</taxon>
        <taxon>Ascomycota</taxon>
        <taxon>Pezizomycotina</taxon>
        <taxon>Sordariomycetes</taxon>
        <taxon>Xylariomycetidae</taxon>
        <taxon>Xylariales</taxon>
        <taxon>Xylariales incertae sedis</taxon>
        <taxon>Monosporascus</taxon>
    </lineage>
</organism>
<feature type="region of interest" description="Disordered" evidence="1">
    <location>
        <begin position="420"/>
        <end position="455"/>
    </location>
</feature>
<accession>A0ABY0HIB9</accession>
<evidence type="ECO:0000313" key="3">
    <source>
        <dbReference type="EMBL" id="RYO92041.1"/>
    </source>
</evidence>
<feature type="compositionally biased region" description="Basic and acidic residues" evidence="1">
    <location>
        <begin position="373"/>
        <end position="384"/>
    </location>
</feature>
<feature type="compositionally biased region" description="Polar residues" evidence="1">
    <location>
        <begin position="268"/>
        <end position="284"/>
    </location>
</feature>
<feature type="transmembrane region" description="Helical" evidence="2">
    <location>
        <begin position="112"/>
        <end position="136"/>
    </location>
</feature>
<evidence type="ECO:0000256" key="1">
    <source>
        <dbReference type="SAM" id="MobiDB-lite"/>
    </source>
</evidence>
<feature type="region of interest" description="Disordered" evidence="1">
    <location>
        <begin position="369"/>
        <end position="406"/>
    </location>
</feature>
<reference evidence="3 4" key="1">
    <citation type="submission" date="2018-06" db="EMBL/GenBank/DDBJ databases">
        <title>Complete Genomes of Monosporascus.</title>
        <authorList>
            <person name="Robinson A.J."/>
            <person name="Natvig D.O."/>
        </authorList>
    </citation>
    <scope>NUCLEOTIDE SEQUENCE [LARGE SCALE GENOMIC DNA]</scope>
    <source>
        <strain evidence="3 4">CBS 609.92</strain>
    </source>
</reference>
<protein>
    <submittedName>
        <fullName evidence="3">Uncharacterized protein</fullName>
    </submittedName>
</protein>
<gene>
    <name evidence="3" type="ORF">DL762_001870</name>
</gene>
<feature type="transmembrane region" description="Helical" evidence="2">
    <location>
        <begin position="87"/>
        <end position="106"/>
    </location>
</feature>
<dbReference type="EMBL" id="QJNS01000033">
    <property type="protein sequence ID" value="RYO92041.1"/>
    <property type="molecule type" value="Genomic_DNA"/>
</dbReference>
<feature type="region of interest" description="Disordered" evidence="1">
    <location>
        <begin position="262"/>
        <end position="308"/>
    </location>
</feature>
<dbReference type="Proteomes" id="UP000294003">
    <property type="component" value="Unassembled WGS sequence"/>
</dbReference>
<keyword evidence="2" id="KW-0472">Membrane</keyword>
<name>A0ABY0HIB9_9PEZI</name>